<keyword evidence="1" id="KW-0472">Membrane</keyword>
<evidence type="ECO:0000313" key="3">
    <source>
        <dbReference type="Proteomes" id="UP000008063"/>
    </source>
</evidence>
<proteinExistence type="predicted"/>
<gene>
    <name evidence="2" type="ORF">SERLA73DRAFT_175387</name>
</gene>
<dbReference type="InParanoid" id="F8PJD6"/>
<evidence type="ECO:0000313" key="2">
    <source>
        <dbReference type="EMBL" id="EGO03761.1"/>
    </source>
</evidence>
<keyword evidence="1" id="KW-1133">Transmembrane helix</keyword>
<dbReference type="AlphaFoldDB" id="F8PJD6"/>
<protein>
    <submittedName>
        <fullName evidence="2">Uncharacterized protein</fullName>
    </submittedName>
</protein>
<feature type="transmembrane region" description="Helical" evidence="1">
    <location>
        <begin position="109"/>
        <end position="133"/>
    </location>
</feature>
<keyword evidence="3" id="KW-1185">Reference proteome</keyword>
<name>F8PJD6_SERL3</name>
<dbReference type="Proteomes" id="UP000008063">
    <property type="component" value="Unassembled WGS sequence"/>
</dbReference>
<accession>F8PJD6</accession>
<dbReference type="HOGENOM" id="CLU_1836353_0_0_1"/>
<dbReference type="EMBL" id="GL945475">
    <property type="protein sequence ID" value="EGO03761.1"/>
    <property type="molecule type" value="Genomic_DNA"/>
</dbReference>
<sequence>MLSAFLDRALQQNFLNFLYSIYSALKDEIAVYMSFDIISSKQFHHVPSLRSQSYYLGTAKIQYRVDTAQFCASSWYSLRHFDHLVSHHSTRNYTPGEHPFSRKWKLQSLMASFLFFYFLFVVERQCLLVFLFASHRQTHR</sequence>
<organism evidence="3">
    <name type="scientific">Serpula lacrymans var. lacrymans (strain S7.3)</name>
    <name type="common">Dry rot fungus</name>
    <dbReference type="NCBI Taxonomy" id="936435"/>
    <lineage>
        <taxon>Eukaryota</taxon>
        <taxon>Fungi</taxon>
        <taxon>Dikarya</taxon>
        <taxon>Basidiomycota</taxon>
        <taxon>Agaricomycotina</taxon>
        <taxon>Agaricomycetes</taxon>
        <taxon>Agaricomycetidae</taxon>
        <taxon>Boletales</taxon>
        <taxon>Coniophorineae</taxon>
        <taxon>Serpulaceae</taxon>
        <taxon>Serpula</taxon>
    </lineage>
</organism>
<evidence type="ECO:0000256" key="1">
    <source>
        <dbReference type="SAM" id="Phobius"/>
    </source>
</evidence>
<reference evidence="3" key="1">
    <citation type="journal article" date="2011" name="Science">
        <title>The plant cell wall-decomposing machinery underlies the functional diversity of forest fungi.</title>
        <authorList>
            <person name="Eastwood D.C."/>
            <person name="Floudas D."/>
            <person name="Binder M."/>
            <person name="Majcherczyk A."/>
            <person name="Schneider P."/>
            <person name="Aerts A."/>
            <person name="Asiegbu F.O."/>
            <person name="Baker S.E."/>
            <person name="Barry K."/>
            <person name="Bendiksby M."/>
            <person name="Blumentritt M."/>
            <person name="Coutinho P.M."/>
            <person name="Cullen D."/>
            <person name="de Vries R.P."/>
            <person name="Gathman A."/>
            <person name="Goodell B."/>
            <person name="Henrissat B."/>
            <person name="Ihrmark K."/>
            <person name="Kauserud H."/>
            <person name="Kohler A."/>
            <person name="LaButti K."/>
            <person name="Lapidus A."/>
            <person name="Lavin J.L."/>
            <person name="Lee Y.-H."/>
            <person name="Lindquist E."/>
            <person name="Lilly W."/>
            <person name="Lucas S."/>
            <person name="Morin E."/>
            <person name="Murat C."/>
            <person name="Oguiza J.A."/>
            <person name="Park J."/>
            <person name="Pisabarro A.G."/>
            <person name="Riley R."/>
            <person name="Rosling A."/>
            <person name="Salamov A."/>
            <person name="Schmidt O."/>
            <person name="Schmutz J."/>
            <person name="Skrede I."/>
            <person name="Stenlid J."/>
            <person name="Wiebenga A."/>
            <person name="Xie X."/>
            <person name="Kuees U."/>
            <person name="Hibbett D.S."/>
            <person name="Hoffmeister D."/>
            <person name="Hoegberg N."/>
            <person name="Martin F."/>
            <person name="Grigoriev I.V."/>
            <person name="Watkinson S.C."/>
        </authorList>
    </citation>
    <scope>NUCLEOTIDE SEQUENCE [LARGE SCALE GENOMIC DNA]</scope>
    <source>
        <strain evidence="3">strain S7.3</strain>
    </source>
</reference>
<keyword evidence="1" id="KW-0812">Transmembrane</keyword>